<protein>
    <recommendedName>
        <fullName evidence="1">DUF8040 domain-containing protein</fullName>
    </recommendedName>
</protein>
<dbReference type="STRING" id="35608.A0A2U1LB90"/>
<reference evidence="2 3" key="1">
    <citation type="journal article" date="2018" name="Mol. Plant">
        <title>The genome of Artemisia annua provides insight into the evolution of Asteraceae family and artemisinin biosynthesis.</title>
        <authorList>
            <person name="Shen Q."/>
            <person name="Zhang L."/>
            <person name="Liao Z."/>
            <person name="Wang S."/>
            <person name="Yan T."/>
            <person name="Shi P."/>
            <person name="Liu M."/>
            <person name="Fu X."/>
            <person name="Pan Q."/>
            <person name="Wang Y."/>
            <person name="Lv Z."/>
            <person name="Lu X."/>
            <person name="Zhang F."/>
            <person name="Jiang W."/>
            <person name="Ma Y."/>
            <person name="Chen M."/>
            <person name="Hao X."/>
            <person name="Li L."/>
            <person name="Tang Y."/>
            <person name="Lv G."/>
            <person name="Zhou Y."/>
            <person name="Sun X."/>
            <person name="Brodelius P.E."/>
            <person name="Rose J.K.C."/>
            <person name="Tang K."/>
        </authorList>
    </citation>
    <scope>NUCLEOTIDE SEQUENCE [LARGE SCALE GENOMIC DNA]</scope>
    <source>
        <strain evidence="3">cv. Huhao1</strain>
        <tissue evidence="2">Leaf</tissue>
    </source>
</reference>
<sequence length="225" mass="26186">MDIEKQKKIEKLQFIDFLLDMINDTDLVAEYYYKHMYKEPCMTSQQKGEDWMNDVLNGNSIRCVNAFRMHPHIFKKLCRELQSNYGLKSSDKMSALEKLGVFVYTLALGVSNRDVGERFQRSGETISRAFHDVLEAITAKGDDFHGLASDIIMPKDSNFPIPPQILNDKRYMPYFKQHPNYIPPDELQDVRGHDTNTENVSQGTSNEMKRIRDDIATLIWNARRQ</sequence>
<evidence type="ECO:0000259" key="1">
    <source>
        <dbReference type="Pfam" id="PF26138"/>
    </source>
</evidence>
<gene>
    <name evidence="2" type="ORF">CTI12_AA415040</name>
</gene>
<name>A0A2U1LB90_ARTAN</name>
<dbReference type="PANTHER" id="PTHR22930">
    <property type="match status" value="1"/>
</dbReference>
<comment type="caution">
    <text evidence="2">The sequence shown here is derived from an EMBL/GenBank/DDBJ whole genome shotgun (WGS) entry which is preliminary data.</text>
</comment>
<dbReference type="AlphaFoldDB" id="A0A2U1LB90"/>
<dbReference type="OrthoDB" id="1681765at2759"/>
<proteinExistence type="predicted"/>
<dbReference type="InterPro" id="IPR058353">
    <property type="entry name" value="DUF8040"/>
</dbReference>
<accession>A0A2U1LB90</accession>
<organism evidence="2 3">
    <name type="scientific">Artemisia annua</name>
    <name type="common">Sweet wormwood</name>
    <dbReference type="NCBI Taxonomy" id="35608"/>
    <lineage>
        <taxon>Eukaryota</taxon>
        <taxon>Viridiplantae</taxon>
        <taxon>Streptophyta</taxon>
        <taxon>Embryophyta</taxon>
        <taxon>Tracheophyta</taxon>
        <taxon>Spermatophyta</taxon>
        <taxon>Magnoliopsida</taxon>
        <taxon>eudicotyledons</taxon>
        <taxon>Gunneridae</taxon>
        <taxon>Pentapetalae</taxon>
        <taxon>asterids</taxon>
        <taxon>campanulids</taxon>
        <taxon>Asterales</taxon>
        <taxon>Asteraceae</taxon>
        <taxon>Asteroideae</taxon>
        <taxon>Anthemideae</taxon>
        <taxon>Artemisiinae</taxon>
        <taxon>Artemisia</taxon>
    </lineage>
</organism>
<dbReference type="EMBL" id="PKPP01010368">
    <property type="protein sequence ID" value="PWA46265.1"/>
    <property type="molecule type" value="Genomic_DNA"/>
</dbReference>
<dbReference type="Pfam" id="PF26138">
    <property type="entry name" value="DUF8040"/>
    <property type="match status" value="1"/>
</dbReference>
<feature type="domain" description="DUF8040" evidence="1">
    <location>
        <begin position="43"/>
        <end position="138"/>
    </location>
</feature>
<evidence type="ECO:0000313" key="3">
    <source>
        <dbReference type="Proteomes" id="UP000245207"/>
    </source>
</evidence>
<keyword evidence="3" id="KW-1185">Reference proteome</keyword>
<dbReference type="Proteomes" id="UP000245207">
    <property type="component" value="Unassembled WGS sequence"/>
</dbReference>
<dbReference type="PANTHER" id="PTHR22930:SF228">
    <property type="entry name" value="PROTEIN ALP1-LIKE"/>
    <property type="match status" value="1"/>
</dbReference>
<evidence type="ECO:0000313" key="2">
    <source>
        <dbReference type="EMBL" id="PWA46265.1"/>
    </source>
</evidence>
<dbReference type="InterPro" id="IPR045249">
    <property type="entry name" value="HARBI1-like"/>
</dbReference>